<dbReference type="InterPro" id="IPR001781">
    <property type="entry name" value="Znf_LIM"/>
</dbReference>
<keyword evidence="5 9" id="KW-0440">LIM domain</keyword>
<organism evidence="12 13">
    <name type="scientific">Macrostomum lignano</name>
    <dbReference type="NCBI Taxonomy" id="282301"/>
    <lineage>
        <taxon>Eukaryota</taxon>
        <taxon>Metazoa</taxon>
        <taxon>Spiralia</taxon>
        <taxon>Lophotrochozoa</taxon>
        <taxon>Platyhelminthes</taxon>
        <taxon>Rhabditophora</taxon>
        <taxon>Macrostomorpha</taxon>
        <taxon>Macrostomida</taxon>
        <taxon>Macrostomidae</taxon>
        <taxon>Macrostomum</taxon>
    </lineage>
</organism>
<dbReference type="Pfam" id="PF00412">
    <property type="entry name" value="LIM"/>
    <property type="match status" value="1"/>
</dbReference>
<keyword evidence="2 9" id="KW-0479">Metal-binding</keyword>
<keyword evidence="8" id="KW-0539">Nucleus</keyword>
<comment type="subcellular location">
    <subcellularLocation>
        <location evidence="1">Nucleus</location>
    </subcellularLocation>
</comment>
<dbReference type="AlphaFoldDB" id="A0A1I8JRY1"/>
<keyword evidence="3" id="KW-0677">Repeat</keyword>
<evidence type="ECO:0000256" key="5">
    <source>
        <dbReference type="ARBA" id="ARBA00023038"/>
    </source>
</evidence>
<dbReference type="Gene3D" id="2.10.110.10">
    <property type="entry name" value="Cysteine Rich Protein"/>
    <property type="match status" value="1"/>
</dbReference>
<evidence type="ECO:0000313" key="12">
    <source>
        <dbReference type="Proteomes" id="UP000095280"/>
    </source>
</evidence>
<proteinExistence type="predicted"/>
<name>A0A1I8JRY1_9PLAT</name>
<evidence type="ECO:0000313" key="13">
    <source>
        <dbReference type="WBParaSite" id="snap_masked-unitig_39223-processed-gene-0.1-mRNA-1"/>
    </source>
</evidence>
<feature type="region of interest" description="Disordered" evidence="10">
    <location>
        <begin position="116"/>
        <end position="143"/>
    </location>
</feature>
<dbReference type="PROSITE" id="PS50023">
    <property type="entry name" value="LIM_DOMAIN_2"/>
    <property type="match status" value="1"/>
</dbReference>
<dbReference type="WBParaSite" id="snap_masked-unitig_39223-processed-gene-0.1-mRNA-1">
    <property type="protein sequence ID" value="snap_masked-unitig_39223-processed-gene-0.1-mRNA-1"/>
    <property type="gene ID" value="snap_masked-unitig_39223-processed-gene-0.1"/>
</dbReference>
<accession>A0A1I8JRY1</accession>
<dbReference type="GO" id="GO:0005634">
    <property type="term" value="C:nucleus"/>
    <property type="evidence" value="ECO:0007669"/>
    <property type="project" value="UniProtKB-SubCell"/>
</dbReference>
<evidence type="ECO:0000256" key="7">
    <source>
        <dbReference type="ARBA" id="ARBA00023155"/>
    </source>
</evidence>
<dbReference type="PANTHER" id="PTHR24208:SF127">
    <property type="entry name" value="LIM_HOMEOBOX PROTEIN AWH"/>
    <property type="match status" value="1"/>
</dbReference>
<dbReference type="GO" id="GO:0046872">
    <property type="term" value="F:metal ion binding"/>
    <property type="evidence" value="ECO:0007669"/>
    <property type="project" value="UniProtKB-KW"/>
</dbReference>
<sequence>RLSDRVVLRDWEPALREDEHSEEMRRELKLRAEQRLQLQEWRPRAPIEFSWPQLLSFAMTLCGFEPATSTAGGAGEIDIDIGIDQDDDSITGSEGDSLPVSLSELRLRLRCRARRRRQARRSGPAVRGSGGDEPAESDEQQPPVKAVKVNLRHTPPCSACGLPIVDCQLMALRRPVVNSNLHKLDRTFTSSNLHKLDRTFTSSNLHKLEPSQARSNLHKLEPSQARSNLHKLEPSQARPSQARSNLHKLELHKLDRTFTARTFTSLIEPSQARILTRSKIHKFDRTSQARTFTSSIDTSQARSTLHKPHRTFTARSNLHKLDRNFTKLKPHSTTSRFGSLVIDTDQTDEEEQFMLRFPRILSRDLPGVLALRAPGDGARPEVLAGCGGGGGGQSQVNSSSEAGGPPGASLLCPGCAHRLSHCHGCGMRITSDSWVHRLNSLPFHLSCFTCTACQRQLSQGEECAMLEDKLLCKMHYLETVTGQLWGWGEKDKGGLVEAETRGEGDPRHIRCSGRWLIGSPNWPCGCTQKRVFSATTALAGRSRSGSAPVSRLSSCTSCRRTSTLDHNPDGADLEKIAQRAQLTHARVTQVWFQNAGAQEEDGAHRAANPGAPTSAPRRPDQLDDSSLQSRRRRGRSGGFFAAAA</sequence>
<evidence type="ECO:0000256" key="8">
    <source>
        <dbReference type="ARBA" id="ARBA00023242"/>
    </source>
</evidence>
<keyword evidence="7" id="KW-0371">Homeobox</keyword>
<feature type="domain" description="LIM zinc-binding" evidence="11">
    <location>
        <begin position="420"/>
        <end position="482"/>
    </location>
</feature>
<dbReference type="InterPro" id="IPR001356">
    <property type="entry name" value="HD"/>
</dbReference>
<feature type="region of interest" description="Disordered" evidence="10">
    <location>
        <begin position="383"/>
        <end position="403"/>
    </location>
</feature>
<protein>
    <submittedName>
        <fullName evidence="13">LIM zinc-binding domain-containing protein</fullName>
    </submittedName>
</protein>
<evidence type="ECO:0000256" key="6">
    <source>
        <dbReference type="ARBA" id="ARBA00023125"/>
    </source>
</evidence>
<dbReference type="GO" id="GO:0000977">
    <property type="term" value="F:RNA polymerase II transcription regulatory region sequence-specific DNA binding"/>
    <property type="evidence" value="ECO:0007669"/>
    <property type="project" value="TreeGrafter"/>
</dbReference>
<dbReference type="CDD" id="cd00086">
    <property type="entry name" value="homeodomain"/>
    <property type="match status" value="1"/>
</dbReference>
<dbReference type="GO" id="GO:0000981">
    <property type="term" value="F:DNA-binding transcription factor activity, RNA polymerase II-specific"/>
    <property type="evidence" value="ECO:0007669"/>
    <property type="project" value="TreeGrafter"/>
</dbReference>
<dbReference type="PROSITE" id="PS00478">
    <property type="entry name" value="LIM_DOMAIN_1"/>
    <property type="match status" value="1"/>
</dbReference>
<dbReference type="GO" id="GO:0030182">
    <property type="term" value="P:neuron differentiation"/>
    <property type="evidence" value="ECO:0007669"/>
    <property type="project" value="TreeGrafter"/>
</dbReference>
<dbReference type="PANTHER" id="PTHR24208">
    <property type="entry name" value="LIM/HOMEOBOX PROTEIN LHX"/>
    <property type="match status" value="1"/>
</dbReference>
<evidence type="ECO:0000259" key="11">
    <source>
        <dbReference type="PROSITE" id="PS50023"/>
    </source>
</evidence>
<evidence type="ECO:0000256" key="4">
    <source>
        <dbReference type="ARBA" id="ARBA00022833"/>
    </source>
</evidence>
<evidence type="ECO:0000256" key="1">
    <source>
        <dbReference type="ARBA" id="ARBA00004123"/>
    </source>
</evidence>
<evidence type="ECO:0000256" key="9">
    <source>
        <dbReference type="PROSITE-ProRule" id="PRU00125"/>
    </source>
</evidence>
<reference evidence="13" key="1">
    <citation type="submission" date="2016-11" db="UniProtKB">
        <authorList>
            <consortium name="WormBaseParasite"/>
        </authorList>
    </citation>
    <scope>IDENTIFICATION</scope>
</reference>
<dbReference type="Proteomes" id="UP000095280">
    <property type="component" value="Unplaced"/>
</dbReference>
<keyword evidence="12" id="KW-1185">Reference proteome</keyword>
<dbReference type="Gene3D" id="1.10.10.60">
    <property type="entry name" value="Homeodomain-like"/>
    <property type="match status" value="1"/>
</dbReference>
<evidence type="ECO:0000256" key="10">
    <source>
        <dbReference type="SAM" id="MobiDB-lite"/>
    </source>
</evidence>
<evidence type="ECO:0000256" key="2">
    <source>
        <dbReference type="ARBA" id="ARBA00022723"/>
    </source>
</evidence>
<evidence type="ECO:0000256" key="3">
    <source>
        <dbReference type="ARBA" id="ARBA00022737"/>
    </source>
</evidence>
<dbReference type="SMART" id="SM00132">
    <property type="entry name" value="LIM"/>
    <property type="match status" value="1"/>
</dbReference>
<keyword evidence="4 9" id="KW-0862">Zinc</keyword>
<keyword evidence="6" id="KW-0238">DNA-binding</keyword>
<dbReference type="InterPro" id="IPR050453">
    <property type="entry name" value="LIM_Homeobox_TF"/>
</dbReference>
<feature type="region of interest" description="Disordered" evidence="10">
    <location>
        <begin position="599"/>
        <end position="644"/>
    </location>
</feature>